<sequence length="341" mass="37836">MQTERKREAGAATTTHGHEARAAPTAAPPQPPPGSPAEDRFLNVLVTPKITFSMSRKPQWRMPSDIPQDDLRQAFLARFPVRFDPAKLLFRPANPSLELKGKHDLRLVYRIGSDESDDERVLLTILRELDKAYSAKYESMLEEARSDLLSSSMTFQVVADEIRSGQQAAEKKWGGEVRQLKEQMSTNQKRLFLLEQEKEQLQKTVSSAEGETTQLRRSVASLAGENAALKQQQSLLEAQVAALRDLVSSRLEANAAGGGAERRVVPMVSTPTQTSSDSDEAARLEMAQWQQQLSKMSEWLRTGARLLEQPPNGLKQQITEHASGDVPYSRASVGAGHYSES</sequence>
<keyword evidence="1" id="KW-0175">Coiled coil</keyword>
<feature type="region of interest" description="Disordered" evidence="2">
    <location>
        <begin position="1"/>
        <end position="40"/>
    </location>
</feature>
<evidence type="ECO:0000256" key="2">
    <source>
        <dbReference type="SAM" id="MobiDB-lite"/>
    </source>
</evidence>
<accession>A0AB34JH17</accession>
<evidence type="ECO:0000313" key="4">
    <source>
        <dbReference type="Proteomes" id="UP001515480"/>
    </source>
</evidence>
<reference evidence="3 4" key="1">
    <citation type="journal article" date="2024" name="Science">
        <title>Giant polyketide synthase enzymes in the biosynthesis of giant marine polyether toxins.</title>
        <authorList>
            <person name="Fallon T.R."/>
            <person name="Shende V.V."/>
            <person name="Wierzbicki I.H."/>
            <person name="Pendleton A.L."/>
            <person name="Watervoot N.F."/>
            <person name="Auber R.P."/>
            <person name="Gonzalez D.J."/>
            <person name="Wisecaver J.H."/>
            <person name="Moore B.S."/>
        </authorList>
    </citation>
    <scope>NUCLEOTIDE SEQUENCE [LARGE SCALE GENOMIC DNA]</scope>
    <source>
        <strain evidence="3 4">12B1</strain>
    </source>
</reference>
<evidence type="ECO:0000256" key="1">
    <source>
        <dbReference type="SAM" id="Coils"/>
    </source>
</evidence>
<proteinExistence type="predicted"/>
<comment type="caution">
    <text evidence="3">The sequence shown here is derived from an EMBL/GenBank/DDBJ whole genome shotgun (WGS) entry which is preliminary data.</text>
</comment>
<protein>
    <submittedName>
        <fullName evidence="3">Uncharacterized protein</fullName>
    </submittedName>
</protein>
<evidence type="ECO:0000313" key="3">
    <source>
        <dbReference type="EMBL" id="KAL1520706.1"/>
    </source>
</evidence>
<feature type="compositionally biased region" description="Pro residues" evidence="2">
    <location>
        <begin position="26"/>
        <end position="35"/>
    </location>
</feature>
<gene>
    <name evidence="3" type="ORF">AB1Y20_022275</name>
</gene>
<dbReference type="EMBL" id="JBGBPQ010000008">
    <property type="protein sequence ID" value="KAL1520706.1"/>
    <property type="molecule type" value="Genomic_DNA"/>
</dbReference>
<keyword evidence="4" id="KW-1185">Reference proteome</keyword>
<dbReference type="Proteomes" id="UP001515480">
    <property type="component" value="Unassembled WGS sequence"/>
</dbReference>
<dbReference type="AlphaFoldDB" id="A0AB34JH17"/>
<feature type="region of interest" description="Disordered" evidence="2">
    <location>
        <begin position="319"/>
        <end position="341"/>
    </location>
</feature>
<name>A0AB34JH17_PRYPA</name>
<organism evidence="3 4">
    <name type="scientific">Prymnesium parvum</name>
    <name type="common">Toxic golden alga</name>
    <dbReference type="NCBI Taxonomy" id="97485"/>
    <lineage>
        <taxon>Eukaryota</taxon>
        <taxon>Haptista</taxon>
        <taxon>Haptophyta</taxon>
        <taxon>Prymnesiophyceae</taxon>
        <taxon>Prymnesiales</taxon>
        <taxon>Prymnesiaceae</taxon>
        <taxon>Prymnesium</taxon>
    </lineage>
</organism>
<feature type="coiled-coil region" evidence="1">
    <location>
        <begin position="177"/>
        <end position="246"/>
    </location>
</feature>